<dbReference type="Proteomes" id="UP001054945">
    <property type="component" value="Unassembled WGS sequence"/>
</dbReference>
<dbReference type="EMBL" id="BPLR01004630">
    <property type="protein sequence ID" value="GIX96312.1"/>
    <property type="molecule type" value="Genomic_DNA"/>
</dbReference>
<accession>A0AAV4PM95</accession>
<evidence type="ECO:0000313" key="2">
    <source>
        <dbReference type="EMBL" id="GIX96312.1"/>
    </source>
</evidence>
<keyword evidence="3" id="KW-1185">Reference proteome</keyword>
<proteinExistence type="predicted"/>
<protein>
    <submittedName>
        <fullName evidence="2">Uncharacterized protein</fullName>
    </submittedName>
</protein>
<dbReference type="AlphaFoldDB" id="A0AAV4PM95"/>
<evidence type="ECO:0000256" key="1">
    <source>
        <dbReference type="SAM" id="MobiDB-lite"/>
    </source>
</evidence>
<sequence>MPNYLAKSPVPLSIEADQGMEDPQANIAVPMNVECQILEKPKLYKARPPAAKARCLPPTNSFGIHKNELNDSNCDINGESAYELDEADEKMLPNAPSLNVASVPSVPMQTPEVLVEEDLAVSLHDLDNIFDTSSSEGEDNMDVPATPSKLVPYDEFSGKIELSRMYPTPPSLEQHAVPSPFGPLIGNDIATSETDAYR</sequence>
<name>A0AAV4PM95_CAEEX</name>
<feature type="region of interest" description="Disordered" evidence="1">
    <location>
        <begin position="164"/>
        <end position="198"/>
    </location>
</feature>
<organism evidence="2 3">
    <name type="scientific">Caerostris extrusa</name>
    <name type="common">Bark spider</name>
    <name type="synonym">Caerostris bankana</name>
    <dbReference type="NCBI Taxonomy" id="172846"/>
    <lineage>
        <taxon>Eukaryota</taxon>
        <taxon>Metazoa</taxon>
        <taxon>Ecdysozoa</taxon>
        <taxon>Arthropoda</taxon>
        <taxon>Chelicerata</taxon>
        <taxon>Arachnida</taxon>
        <taxon>Araneae</taxon>
        <taxon>Araneomorphae</taxon>
        <taxon>Entelegynae</taxon>
        <taxon>Araneoidea</taxon>
        <taxon>Araneidae</taxon>
        <taxon>Caerostris</taxon>
    </lineage>
</organism>
<gene>
    <name evidence="2" type="primary">AVEN_130574_1</name>
    <name evidence="2" type="ORF">CEXT_457051</name>
</gene>
<reference evidence="2 3" key="1">
    <citation type="submission" date="2021-06" db="EMBL/GenBank/DDBJ databases">
        <title>Caerostris extrusa draft genome.</title>
        <authorList>
            <person name="Kono N."/>
            <person name="Arakawa K."/>
        </authorList>
    </citation>
    <scope>NUCLEOTIDE SEQUENCE [LARGE SCALE GENOMIC DNA]</scope>
</reference>
<feature type="compositionally biased region" description="Polar residues" evidence="1">
    <location>
        <begin position="189"/>
        <end position="198"/>
    </location>
</feature>
<evidence type="ECO:0000313" key="3">
    <source>
        <dbReference type="Proteomes" id="UP001054945"/>
    </source>
</evidence>
<comment type="caution">
    <text evidence="2">The sequence shown here is derived from an EMBL/GenBank/DDBJ whole genome shotgun (WGS) entry which is preliminary data.</text>
</comment>